<dbReference type="PROSITE" id="PS50932">
    <property type="entry name" value="HTH_LACI_2"/>
    <property type="match status" value="1"/>
</dbReference>
<dbReference type="Gene3D" id="1.10.260.40">
    <property type="entry name" value="lambda repressor-like DNA-binding domains"/>
    <property type="match status" value="1"/>
</dbReference>
<dbReference type="Pfam" id="PF13377">
    <property type="entry name" value="Peripla_BP_3"/>
    <property type="match status" value="1"/>
</dbReference>
<dbReference type="CDD" id="cd01392">
    <property type="entry name" value="HTH_LacI"/>
    <property type="match status" value="1"/>
</dbReference>
<dbReference type="SUPFAM" id="SSF53822">
    <property type="entry name" value="Periplasmic binding protein-like I"/>
    <property type="match status" value="1"/>
</dbReference>
<evidence type="ECO:0000313" key="7">
    <source>
        <dbReference type="Proteomes" id="UP000599578"/>
    </source>
</evidence>
<dbReference type="RefSeq" id="WP_188861193.1">
    <property type="nucleotide sequence ID" value="NZ_BMLT01000006.1"/>
</dbReference>
<protein>
    <submittedName>
        <fullName evidence="6">Transcriptional regulator</fullName>
    </submittedName>
</protein>
<dbReference type="InterPro" id="IPR010982">
    <property type="entry name" value="Lambda_DNA-bd_dom_sf"/>
</dbReference>
<comment type="caution">
    <text evidence="6">The sequence shown here is derived from an EMBL/GenBank/DDBJ whole genome shotgun (WGS) entry which is preliminary data.</text>
</comment>
<dbReference type="Gene3D" id="3.40.50.2300">
    <property type="match status" value="2"/>
</dbReference>
<dbReference type="InterPro" id="IPR028082">
    <property type="entry name" value="Peripla_BP_I"/>
</dbReference>
<evidence type="ECO:0000259" key="5">
    <source>
        <dbReference type="PROSITE" id="PS50932"/>
    </source>
</evidence>
<dbReference type="SMART" id="SM00354">
    <property type="entry name" value="HTH_LACI"/>
    <property type="match status" value="1"/>
</dbReference>
<dbReference type="PANTHER" id="PTHR30146">
    <property type="entry name" value="LACI-RELATED TRANSCRIPTIONAL REPRESSOR"/>
    <property type="match status" value="1"/>
</dbReference>
<dbReference type="SUPFAM" id="SSF47413">
    <property type="entry name" value="lambda repressor-like DNA-binding domains"/>
    <property type="match status" value="1"/>
</dbReference>
<dbReference type="GO" id="GO:0000976">
    <property type="term" value="F:transcription cis-regulatory region binding"/>
    <property type="evidence" value="ECO:0007669"/>
    <property type="project" value="TreeGrafter"/>
</dbReference>
<reference evidence="6 7" key="1">
    <citation type="journal article" date="2014" name="Int. J. Syst. Evol. Microbiol.">
        <title>Complete genome sequence of Corynebacterium casei LMG S-19264T (=DSM 44701T), isolated from a smear-ripened cheese.</title>
        <authorList>
            <consortium name="US DOE Joint Genome Institute (JGI-PGF)"/>
            <person name="Walter F."/>
            <person name="Albersmeier A."/>
            <person name="Kalinowski J."/>
            <person name="Ruckert C."/>
        </authorList>
    </citation>
    <scope>NUCLEOTIDE SEQUENCE [LARGE SCALE GENOMIC DNA]</scope>
    <source>
        <strain evidence="6 7">CGMCC 1.7286</strain>
    </source>
</reference>
<dbReference type="PROSITE" id="PS00356">
    <property type="entry name" value="HTH_LACI_1"/>
    <property type="match status" value="1"/>
</dbReference>
<dbReference type="InterPro" id="IPR000843">
    <property type="entry name" value="HTH_LacI"/>
</dbReference>
<name>A0A917ZI64_9GAMM</name>
<accession>A0A917ZI64</accession>
<dbReference type="AlphaFoldDB" id="A0A917ZI64"/>
<feature type="domain" description="HTH lacI-type" evidence="5">
    <location>
        <begin position="14"/>
        <end position="68"/>
    </location>
</feature>
<evidence type="ECO:0000256" key="4">
    <source>
        <dbReference type="ARBA" id="ARBA00023163"/>
    </source>
</evidence>
<keyword evidence="3" id="KW-0238">DNA-binding</keyword>
<gene>
    <name evidence="6" type="ORF">GCM10011348_27630</name>
</gene>
<organism evidence="6 7">
    <name type="scientific">Marinobacterium nitratireducens</name>
    <dbReference type="NCBI Taxonomy" id="518897"/>
    <lineage>
        <taxon>Bacteria</taxon>
        <taxon>Pseudomonadati</taxon>
        <taxon>Pseudomonadota</taxon>
        <taxon>Gammaproteobacteria</taxon>
        <taxon>Oceanospirillales</taxon>
        <taxon>Oceanospirillaceae</taxon>
        <taxon>Marinobacterium</taxon>
    </lineage>
</organism>
<dbReference type="PANTHER" id="PTHR30146:SF151">
    <property type="entry name" value="HTH-TYPE TRANSCRIPTIONAL REPRESSOR CYTR"/>
    <property type="match status" value="1"/>
</dbReference>
<keyword evidence="1" id="KW-0678">Repressor</keyword>
<sequence length="354" mass="38002">MNDHKNAPSPARRPTIADVAEAAGVSRTTVSHALNDRGQVDPRTRERVKTIAASLGYRPNLRAQRLRTGRSNCIALLSSMPFAVAGGPSRLGFMMEIAATATEAALKQGLALVLVPPMQEARGLLDELDIDGAVIIEPVANDPQVEQLQRRGLDVISIGRQPAMSRALPYVDLQGGATGRMLLEHLRTQGARRIALLIGEQPRHSYVDVEQAYRDFCHEYRMDCLVARADEAGGEAAGARACQALLQQHPEIDAICAPVDAFAVGAVSALQSLGIRVPDDVMVATRYDGLRARNCTPPLTAVDLHLEQVASLAIELLFEHINGSNGRTLVRAPAAELVARESTRSPVGSRSEGP</sequence>
<dbReference type="GO" id="GO:0003700">
    <property type="term" value="F:DNA-binding transcription factor activity"/>
    <property type="evidence" value="ECO:0007669"/>
    <property type="project" value="TreeGrafter"/>
</dbReference>
<evidence type="ECO:0000313" key="6">
    <source>
        <dbReference type="EMBL" id="GGO83560.1"/>
    </source>
</evidence>
<evidence type="ECO:0000256" key="2">
    <source>
        <dbReference type="ARBA" id="ARBA00023015"/>
    </source>
</evidence>
<dbReference type="InterPro" id="IPR046335">
    <property type="entry name" value="LacI/GalR-like_sensor"/>
</dbReference>
<proteinExistence type="predicted"/>
<evidence type="ECO:0000256" key="3">
    <source>
        <dbReference type="ARBA" id="ARBA00023125"/>
    </source>
</evidence>
<keyword evidence="7" id="KW-1185">Reference proteome</keyword>
<evidence type="ECO:0000256" key="1">
    <source>
        <dbReference type="ARBA" id="ARBA00022491"/>
    </source>
</evidence>
<keyword evidence="2" id="KW-0805">Transcription regulation</keyword>
<keyword evidence="4" id="KW-0804">Transcription</keyword>
<dbReference type="Proteomes" id="UP000599578">
    <property type="component" value="Unassembled WGS sequence"/>
</dbReference>
<dbReference type="Pfam" id="PF00356">
    <property type="entry name" value="LacI"/>
    <property type="match status" value="1"/>
</dbReference>
<dbReference type="EMBL" id="BMLT01000006">
    <property type="protein sequence ID" value="GGO83560.1"/>
    <property type="molecule type" value="Genomic_DNA"/>
</dbReference>